<dbReference type="AlphaFoldDB" id="A0AA37T6K1"/>
<keyword evidence="2" id="KW-1185">Reference proteome</keyword>
<protein>
    <submittedName>
        <fullName evidence="1">Uncharacterized protein</fullName>
    </submittedName>
</protein>
<comment type="caution">
    <text evidence="1">The sequence shown here is derived from an EMBL/GenBank/DDBJ whole genome shotgun (WGS) entry which is preliminary data.</text>
</comment>
<sequence length="72" mass="8407">MIVSHEVFYERSNSIFDKSKTIEFWDIQPGNKSLALPQLVREQAYSIIHAQTELSKQLKSLMHFLSETYTSD</sequence>
<evidence type="ECO:0000313" key="1">
    <source>
        <dbReference type="EMBL" id="GLS24611.1"/>
    </source>
</evidence>
<gene>
    <name evidence="1" type="ORF">GCM10007877_03250</name>
</gene>
<evidence type="ECO:0000313" key="2">
    <source>
        <dbReference type="Proteomes" id="UP001156870"/>
    </source>
</evidence>
<dbReference type="EMBL" id="BSPD01000011">
    <property type="protein sequence ID" value="GLS24611.1"/>
    <property type="molecule type" value="Genomic_DNA"/>
</dbReference>
<organism evidence="1 2">
    <name type="scientific">Marinibactrum halimedae</name>
    <dbReference type="NCBI Taxonomy" id="1444977"/>
    <lineage>
        <taxon>Bacteria</taxon>
        <taxon>Pseudomonadati</taxon>
        <taxon>Pseudomonadota</taxon>
        <taxon>Gammaproteobacteria</taxon>
        <taxon>Cellvibrionales</taxon>
        <taxon>Cellvibrionaceae</taxon>
        <taxon>Marinibactrum</taxon>
    </lineage>
</organism>
<name>A0AA37T6K1_9GAMM</name>
<reference evidence="1 2" key="1">
    <citation type="journal article" date="2014" name="Int. J. Syst. Evol. Microbiol.">
        <title>Complete genome sequence of Corynebacterium casei LMG S-19264T (=DSM 44701T), isolated from a smear-ripened cheese.</title>
        <authorList>
            <consortium name="US DOE Joint Genome Institute (JGI-PGF)"/>
            <person name="Walter F."/>
            <person name="Albersmeier A."/>
            <person name="Kalinowski J."/>
            <person name="Ruckert C."/>
        </authorList>
    </citation>
    <scope>NUCLEOTIDE SEQUENCE [LARGE SCALE GENOMIC DNA]</scope>
    <source>
        <strain evidence="1 2">NBRC 110095</strain>
    </source>
</reference>
<dbReference type="Proteomes" id="UP001156870">
    <property type="component" value="Unassembled WGS sequence"/>
</dbReference>
<accession>A0AA37T6K1</accession>
<proteinExistence type="predicted"/>